<organism evidence="2 3">
    <name type="scientific">Morella rubra</name>
    <name type="common">Chinese bayberry</name>
    <dbReference type="NCBI Taxonomy" id="262757"/>
    <lineage>
        <taxon>Eukaryota</taxon>
        <taxon>Viridiplantae</taxon>
        <taxon>Streptophyta</taxon>
        <taxon>Embryophyta</taxon>
        <taxon>Tracheophyta</taxon>
        <taxon>Spermatophyta</taxon>
        <taxon>Magnoliopsida</taxon>
        <taxon>eudicotyledons</taxon>
        <taxon>Gunneridae</taxon>
        <taxon>Pentapetalae</taxon>
        <taxon>rosids</taxon>
        <taxon>fabids</taxon>
        <taxon>Fagales</taxon>
        <taxon>Myricaceae</taxon>
        <taxon>Morella</taxon>
    </lineage>
</organism>
<dbReference type="OrthoDB" id="2019491at2759"/>
<dbReference type="EMBL" id="RXIC02000023">
    <property type="protein sequence ID" value="KAB1213004.1"/>
    <property type="molecule type" value="Genomic_DNA"/>
</dbReference>
<dbReference type="PANTHER" id="PTHR43116:SF3">
    <property type="entry name" value="CLASS I PEPTIDE CHAIN RELEASE FACTOR"/>
    <property type="match status" value="1"/>
</dbReference>
<feature type="domain" description="Peptide chain release factor" evidence="1">
    <location>
        <begin position="46"/>
        <end position="145"/>
    </location>
</feature>
<evidence type="ECO:0000313" key="3">
    <source>
        <dbReference type="Proteomes" id="UP000516437"/>
    </source>
</evidence>
<dbReference type="SUPFAM" id="SSF75620">
    <property type="entry name" value="Release factor"/>
    <property type="match status" value="1"/>
</dbReference>
<dbReference type="GO" id="GO:0006415">
    <property type="term" value="P:translational termination"/>
    <property type="evidence" value="ECO:0007669"/>
    <property type="project" value="InterPro"/>
</dbReference>
<evidence type="ECO:0000259" key="1">
    <source>
        <dbReference type="Pfam" id="PF03462"/>
    </source>
</evidence>
<protein>
    <submittedName>
        <fullName evidence="2">Peptide chain release factor 2</fullName>
    </submittedName>
</protein>
<accession>A0A6A1VJQ8</accession>
<gene>
    <name evidence="2" type="ORF">CJ030_MR5G016137</name>
</gene>
<comment type="caution">
    <text evidence="2">The sequence shown here is derived from an EMBL/GenBank/DDBJ whole genome shotgun (WGS) entry which is preliminary data.</text>
</comment>
<feature type="non-terminal residue" evidence="2">
    <location>
        <position position="1"/>
    </location>
</feature>
<dbReference type="Gene3D" id="1.20.58.410">
    <property type="entry name" value="Release factor"/>
    <property type="match status" value="1"/>
</dbReference>
<dbReference type="PANTHER" id="PTHR43116">
    <property type="entry name" value="PEPTIDE CHAIN RELEASE FACTOR 2"/>
    <property type="match status" value="1"/>
</dbReference>
<proteinExistence type="predicted"/>
<sequence length="217" mass="25274">GFTVERIVASNWPILDESESDWKSHAAAIAQSIHLIKRRMKKLVLRLDLLSRELNKPDIWDDPMHAGKISHEHGSLMGKMKEVGAFERELLEHIDMVKLAREEDDAEMESESLKALLRMRRNSKEKELQALLSRELDSCSCYIEVYWNNIFRFSSRNRAHWQMRYLSQVAESDVNTVCFADDTGHLRYSGSDDNFCKLFWLPDESHKAVVLSEPNHQ</sequence>
<reference evidence="2 3" key="1">
    <citation type="journal article" date="2019" name="Plant Biotechnol. J.">
        <title>The red bayberry genome and genetic basis of sex determination.</title>
        <authorList>
            <person name="Jia H.M."/>
            <person name="Jia H.J."/>
            <person name="Cai Q.L."/>
            <person name="Wang Y."/>
            <person name="Zhao H.B."/>
            <person name="Yang W.F."/>
            <person name="Wang G.Y."/>
            <person name="Li Y.H."/>
            <person name="Zhan D.L."/>
            <person name="Shen Y.T."/>
            <person name="Niu Q.F."/>
            <person name="Chang L."/>
            <person name="Qiu J."/>
            <person name="Zhao L."/>
            <person name="Xie H.B."/>
            <person name="Fu W.Y."/>
            <person name="Jin J."/>
            <person name="Li X.W."/>
            <person name="Jiao Y."/>
            <person name="Zhou C.C."/>
            <person name="Tu T."/>
            <person name="Chai C.Y."/>
            <person name="Gao J.L."/>
            <person name="Fan L.J."/>
            <person name="van de Weg E."/>
            <person name="Wang J.Y."/>
            <person name="Gao Z.S."/>
        </authorList>
    </citation>
    <scope>NUCLEOTIDE SEQUENCE [LARGE SCALE GENOMIC DNA]</scope>
    <source>
        <tissue evidence="2">Leaves</tissue>
    </source>
</reference>
<evidence type="ECO:0000313" key="2">
    <source>
        <dbReference type="EMBL" id="KAB1213004.1"/>
    </source>
</evidence>
<dbReference type="Pfam" id="PF03462">
    <property type="entry name" value="PCRF"/>
    <property type="match status" value="1"/>
</dbReference>
<keyword evidence="3" id="KW-1185">Reference proteome</keyword>
<name>A0A6A1VJQ8_9ROSI</name>
<dbReference type="Proteomes" id="UP000516437">
    <property type="component" value="Chromosome 5"/>
</dbReference>
<dbReference type="InterPro" id="IPR045853">
    <property type="entry name" value="Pep_chain_release_fac_I_sf"/>
</dbReference>
<dbReference type="AlphaFoldDB" id="A0A6A1VJQ8"/>
<dbReference type="InterPro" id="IPR005139">
    <property type="entry name" value="PCRF"/>
</dbReference>